<evidence type="ECO:0000313" key="9">
    <source>
        <dbReference type="Proteomes" id="UP000500890"/>
    </source>
</evidence>
<feature type="transmembrane region" description="Helical" evidence="6">
    <location>
        <begin position="193"/>
        <end position="214"/>
    </location>
</feature>
<evidence type="ECO:0000256" key="4">
    <source>
        <dbReference type="ARBA" id="ARBA00022989"/>
    </source>
</evidence>
<evidence type="ECO:0000313" key="8">
    <source>
        <dbReference type="EMBL" id="QIL46228.1"/>
    </source>
</evidence>
<keyword evidence="3 6" id="KW-0812">Transmembrane</keyword>
<dbReference type="Proteomes" id="UP000500890">
    <property type="component" value="Chromosome"/>
</dbReference>
<evidence type="ECO:0000256" key="3">
    <source>
        <dbReference type="ARBA" id="ARBA00022692"/>
    </source>
</evidence>
<feature type="transmembrane region" description="Helical" evidence="6">
    <location>
        <begin position="162"/>
        <end position="181"/>
    </location>
</feature>
<protein>
    <submittedName>
        <fullName evidence="8">MFS transporter</fullName>
    </submittedName>
</protein>
<dbReference type="InterPro" id="IPR036259">
    <property type="entry name" value="MFS_trans_sf"/>
</dbReference>
<evidence type="ECO:0000256" key="5">
    <source>
        <dbReference type="ARBA" id="ARBA00023136"/>
    </source>
</evidence>
<feature type="transmembrane region" description="Helical" evidence="6">
    <location>
        <begin position="395"/>
        <end position="418"/>
    </location>
</feature>
<feature type="transmembrane region" description="Helical" evidence="6">
    <location>
        <begin position="299"/>
        <end position="317"/>
    </location>
</feature>
<organism evidence="8 9">
    <name type="scientific">Vagococcus coleopterorum</name>
    <dbReference type="NCBI Taxonomy" id="2714946"/>
    <lineage>
        <taxon>Bacteria</taxon>
        <taxon>Bacillati</taxon>
        <taxon>Bacillota</taxon>
        <taxon>Bacilli</taxon>
        <taxon>Lactobacillales</taxon>
        <taxon>Enterococcaceae</taxon>
        <taxon>Vagococcus</taxon>
    </lineage>
</organism>
<gene>
    <name evidence="8" type="ORF">G7081_03640</name>
</gene>
<dbReference type="AlphaFoldDB" id="A0A6G8AME0"/>
<keyword evidence="9" id="KW-1185">Reference proteome</keyword>
<accession>A0A6G8AME0</accession>
<feature type="transmembrane region" description="Helical" evidence="6">
    <location>
        <begin position="74"/>
        <end position="92"/>
    </location>
</feature>
<feature type="transmembrane region" description="Helical" evidence="6">
    <location>
        <begin position="329"/>
        <end position="349"/>
    </location>
</feature>
<evidence type="ECO:0000256" key="1">
    <source>
        <dbReference type="ARBA" id="ARBA00004651"/>
    </source>
</evidence>
<dbReference type="Gene3D" id="1.20.1720.10">
    <property type="entry name" value="Multidrug resistance protein D"/>
    <property type="match status" value="1"/>
</dbReference>
<feature type="transmembrane region" description="Helical" evidence="6">
    <location>
        <begin position="98"/>
        <end position="120"/>
    </location>
</feature>
<reference evidence="8 9" key="1">
    <citation type="submission" date="2020-03" db="EMBL/GenBank/DDBJ databases">
        <title>Vagococcus sp. nov., isolated from beetles.</title>
        <authorList>
            <person name="Hyun D.-W."/>
            <person name="Bae J.-W."/>
        </authorList>
    </citation>
    <scope>NUCLEOTIDE SEQUENCE [LARGE SCALE GENOMIC DNA]</scope>
    <source>
        <strain evidence="8 9">HDW17A</strain>
    </source>
</reference>
<dbReference type="Pfam" id="PF07690">
    <property type="entry name" value="MFS_1"/>
    <property type="match status" value="2"/>
</dbReference>
<feature type="transmembrane region" description="Helical" evidence="6">
    <location>
        <begin position="44"/>
        <end position="62"/>
    </location>
</feature>
<sequence length="472" mass="49506">MTVKQKKLLTGIVLSVLTFWLFAQAITVGVPNIIESLGISAESVNFGLSLTALFSGIFITVAGGFADKIGRLKITYLGIILSIVSSVILLLANGETLFVIGRIISGISAACIMPATMGLLKDNFEGEDRQRAVTWWSIGSWGGTALSGLIGGVLVQAFGWKAIFMVSIIVSLVSLALIYGTKEKNIAASKSDVRFDFLGLITFIILMLSINLFITKGAEFGWLSAKTIGLLAVFLASAFVFSKIEAKHKEPLVDFSLFKDSNFFGATISNFLMNGITGASAILSIYLQGETRGLSSSQVGLISVGYLVSIIISIMAGEKLLKSGGAKRPMMLGPVISASGIVLMALTFIPGAPYLVLTFLGLAILGIGQGMYATPSTDMVLESAPADKVGVASGLYKMASALGGSFGMAITLAVYTALGKTSNLNTAAGLGFLVNVLFLVLALVVVSKCITDKKAPTKSAVESIVETKEKAK</sequence>
<keyword evidence="2" id="KW-0813">Transport</keyword>
<feature type="transmembrane region" description="Helical" evidence="6">
    <location>
        <begin position="263"/>
        <end position="287"/>
    </location>
</feature>
<comment type="subcellular location">
    <subcellularLocation>
        <location evidence="1">Cell membrane</location>
        <topology evidence="1">Multi-pass membrane protein</topology>
    </subcellularLocation>
</comment>
<feature type="domain" description="Major facilitator superfamily (MFS) profile" evidence="7">
    <location>
        <begin position="8"/>
        <end position="454"/>
    </location>
</feature>
<evidence type="ECO:0000256" key="6">
    <source>
        <dbReference type="SAM" id="Phobius"/>
    </source>
</evidence>
<keyword evidence="5 6" id="KW-0472">Membrane</keyword>
<name>A0A6G8AME0_9ENTE</name>
<dbReference type="PANTHER" id="PTHR42718">
    <property type="entry name" value="MAJOR FACILITATOR SUPERFAMILY MULTIDRUG TRANSPORTER MFSC"/>
    <property type="match status" value="1"/>
</dbReference>
<dbReference type="SUPFAM" id="SSF103473">
    <property type="entry name" value="MFS general substrate transporter"/>
    <property type="match status" value="1"/>
</dbReference>
<dbReference type="GO" id="GO:0005886">
    <property type="term" value="C:plasma membrane"/>
    <property type="evidence" value="ECO:0007669"/>
    <property type="project" value="UniProtKB-SubCell"/>
</dbReference>
<dbReference type="GO" id="GO:0022857">
    <property type="term" value="F:transmembrane transporter activity"/>
    <property type="evidence" value="ECO:0007669"/>
    <property type="project" value="InterPro"/>
</dbReference>
<dbReference type="RefSeq" id="WP_166007498.1">
    <property type="nucleotide sequence ID" value="NZ_CP049886.1"/>
</dbReference>
<feature type="transmembrane region" description="Helical" evidence="6">
    <location>
        <begin position="424"/>
        <end position="446"/>
    </location>
</feature>
<dbReference type="InterPro" id="IPR011701">
    <property type="entry name" value="MFS"/>
</dbReference>
<dbReference type="CDD" id="cd17321">
    <property type="entry name" value="MFS_MMR_MDR_like"/>
    <property type="match status" value="1"/>
</dbReference>
<dbReference type="Gene3D" id="1.20.1250.20">
    <property type="entry name" value="MFS general substrate transporter like domains"/>
    <property type="match status" value="1"/>
</dbReference>
<feature type="transmembrane region" description="Helical" evidence="6">
    <location>
        <begin position="132"/>
        <end position="156"/>
    </location>
</feature>
<evidence type="ECO:0000259" key="7">
    <source>
        <dbReference type="PROSITE" id="PS50850"/>
    </source>
</evidence>
<proteinExistence type="predicted"/>
<dbReference type="PANTHER" id="PTHR42718:SF9">
    <property type="entry name" value="MAJOR FACILITATOR SUPERFAMILY MULTIDRUG TRANSPORTER MFSC"/>
    <property type="match status" value="1"/>
</dbReference>
<evidence type="ECO:0000256" key="2">
    <source>
        <dbReference type="ARBA" id="ARBA00022448"/>
    </source>
</evidence>
<keyword evidence="4 6" id="KW-1133">Transmembrane helix</keyword>
<feature type="transmembrane region" description="Helical" evidence="6">
    <location>
        <begin position="220"/>
        <end position="242"/>
    </location>
</feature>
<dbReference type="KEGG" id="vah:G7081_03640"/>
<dbReference type="EMBL" id="CP049886">
    <property type="protein sequence ID" value="QIL46228.1"/>
    <property type="molecule type" value="Genomic_DNA"/>
</dbReference>
<dbReference type="InterPro" id="IPR020846">
    <property type="entry name" value="MFS_dom"/>
</dbReference>
<dbReference type="PROSITE" id="PS50850">
    <property type="entry name" value="MFS"/>
    <property type="match status" value="1"/>
</dbReference>
<feature type="transmembrane region" description="Helical" evidence="6">
    <location>
        <begin position="355"/>
        <end position="374"/>
    </location>
</feature>